<accession>A0A0N4W772</accession>
<organism evidence="4">
    <name type="scientific">Haemonchus placei</name>
    <name type="common">Barber's pole worm</name>
    <dbReference type="NCBI Taxonomy" id="6290"/>
    <lineage>
        <taxon>Eukaryota</taxon>
        <taxon>Metazoa</taxon>
        <taxon>Ecdysozoa</taxon>
        <taxon>Nematoda</taxon>
        <taxon>Chromadorea</taxon>
        <taxon>Rhabditida</taxon>
        <taxon>Rhabditina</taxon>
        <taxon>Rhabditomorpha</taxon>
        <taxon>Strongyloidea</taxon>
        <taxon>Trichostrongylidae</taxon>
        <taxon>Haemonchus</taxon>
    </lineage>
</organism>
<name>A0A0N4W772_HAEPC</name>
<dbReference type="WBParaSite" id="HPLM_0000595801-mRNA-1">
    <property type="protein sequence ID" value="HPLM_0000595801-mRNA-1"/>
    <property type="gene ID" value="HPLM_0000595801"/>
</dbReference>
<dbReference type="EMBL" id="UZAF01016413">
    <property type="protein sequence ID" value="VDO27542.1"/>
    <property type="molecule type" value="Genomic_DNA"/>
</dbReference>
<reference evidence="2 3" key="2">
    <citation type="submission" date="2018-11" db="EMBL/GenBank/DDBJ databases">
        <authorList>
            <consortium name="Pathogen Informatics"/>
        </authorList>
    </citation>
    <scope>NUCLEOTIDE SEQUENCE [LARGE SCALE GENOMIC DNA]</scope>
    <source>
        <strain evidence="2 3">MHpl1</strain>
    </source>
</reference>
<evidence type="ECO:0000313" key="4">
    <source>
        <dbReference type="WBParaSite" id="HPLM_0000595801-mRNA-1"/>
    </source>
</evidence>
<evidence type="ECO:0000256" key="1">
    <source>
        <dbReference type="SAM" id="MobiDB-lite"/>
    </source>
</evidence>
<proteinExistence type="predicted"/>
<evidence type="ECO:0000313" key="2">
    <source>
        <dbReference type="EMBL" id="VDO27542.1"/>
    </source>
</evidence>
<dbReference type="AlphaFoldDB" id="A0A0N4W772"/>
<sequence length="72" mass="8321">MSSSIVDGWKFGYGSMQEPRSRQRHRVQRQRQSQHHVSQYMHSSGRRGKIVKAATSQVIHRGQSYSTLDFSS</sequence>
<reference evidence="4" key="1">
    <citation type="submission" date="2017-02" db="UniProtKB">
        <authorList>
            <consortium name="WormBaseParasite"/>
        </authorList>
    </citation>
    <scope>IDENTIFICATION</scope>
</reference>
<feature type="compositionally biased region" description="Basic residues" evidence="1">
    <location>
        <begin position="22"/>
        <end position="34"/>
    </location>
</feature>
<evidence type="ECO:0000313" key="3">
    <source>
        <dbReference type="Proteomes" id="UP000268014"/>
    </source>
</evidence>
<feature type="region of interest" description="Disordered" evidence="1">
    <location>
        <begin position="1"/>
        <end position="48"/>
    </location>
</feature>
<protein>
    <submittedName>
        <fullName evidence="4">Nuclear transcription factor Y subunit</fullName>
    </submittedName>
</protein>
<dbReference type="Proteomes" id="UP000268014">
    <property type="component" value="Unassembled WGS sequence"/>
</dbReference>
<keyword evidence="3" id="KW-1185">Reference proteome</keyword>
<gene>
    <name evidence="2" type="ORF">HPLM_LOCUS5950</name>
</gene>